<keyword evidence="1 2" id="KW-0597">Phosphoprotein</keyword>
<feature type="domain" description="Response regulatory" evidence="3">
    <location>
        <begin position="9"/>
        <end position="129"/>
    </location>
</feature>
<accession>A0A1M7ZI43</accession>
<dbReference type="GO" id="GO:0000160">
    <property type="term" value="P:phosphorelay signal transduction system"/>
    <property type="evidence" value="ECO:0007669"/>
    <property type="project" value="InterPro"/>
</dbReference>
<keyword evidence="5" id="KW-1185">Reference proteome</keyword>
<reference evidence="5" key="1">
    <citation type="submission" date="2016-12" db="EMBL/GenBank/DDBJ databases">
        <authorList>
            <person name="Varghese N."/>
            <person name="Submissions S."/>
        </authorList>
    </citation>
    <scope>NUCLEOTIDE SEQUENCE [LARGE SCALE GENOMIC DNA]</scope>
    <source>
        <strain evidence="5">DSM 25035</strain>
    </source>
</reference>
<dbReference type="SMART" id="SM00448">
    <property type="entry name" value="REC"/>
    <property type="match status" value="1"/>
</dbReference>
<gene>
    <name evidence="4" type="ORF">SAMN04488108_3524</name>
</gene>
<dbReference type="PANTHER" id="PTHR44591">
    <property type="entry name" value="STRESS RESPONSE REGULATOR PROTEIN 1"/>
    <property type="match status" value="1"/>
</dbReference>
<dbReference type="PANTHER" id="PTHR44591:SF3">
    <property type="entry name" value="RESPONSE REGULATORY DOMAIN-CONTAINING PROTEIN"/>
    <property type="match status" value="1"/>
</dbReference>
<feature type="modified residue" description="4-aspartylphosphate" evidence="2">
    <location>
        <position position="62"/>
    </location>
</feature>
<dbReference type="InterPro" id="IPR050595">
    <property type="entry name" value="Bact_response_regulator"/>
</dbReference>
<organism evidence="4 5">
    <name type="scientific">Algoriphagus zhangzhouensis</name>
    <dbReference type="NCBI Taxonomy" id="1073327"/>
    <lineage>
        <taxon>Bacteria</taxon>
        <taxon>Pseudomonadati</taxon>
        <taxon>Bacteroidota</taxon>
        <taxon>Cytophagia</taxon>
        <taxon>Cytophagales</taxon>
        <taxon>Cyclobacteriaceae</taxon>
        <taxon>Algoriphagus</taxon>
    </lineage>
</organism>
<dbReference type="InterPro" id="IPR011006">
    <property type="entry name" value="CheY-like_superfamily"/>
</dbReference>
<name>A0A1M7ZI43_9BACT</name>
<evidence type="ECO:0000313" key="5">
    <source>
        <dbReference type="Proteomes" id="UP000184609"/>
    </source>
</evidence>
<dbReference type="Pfam" id="PF00072">
    <property type="entry name" value="Response_reg"/>
    <property type="match status" value="1"/>
</dbReference>
<protein>
    <submittedName>
        <fullName evidence="4">Response regulator receiver domain-containing protein</fullName>
    </submittedName>
</protein>
<evidence type="ECO:0000256" key="1">
    <source>
        <dbReference type="ARBA" id="ARBA00022553"/>
    </source>
</evidence>
<dbReference type="STRING" id="1073327.SAMN04488108_3524"/>
<dbReference type="SUPFAM" id="SSF52172">
    <property type="entry name" value="CheY-like"/>
    <property type="match status" value="1"/>
</dbReference>
<sequence length="129" mass="14920">MSISSQYHRLILVDDDPLVHFLVKKYLLVAGISIEVVSFHDGEEIFQYTSNNSDGNSVILLDLSMPVYSGWHFLNKFQVLDSKIKNRYKIYIMSSSIDPIDQQRVDEFEEILGFLPKPINDEILKKVLL</sequence>
<dbReference type="RefSeq" id="WP_073573116.1">
    <property type="nucleotide sequence ID" value="NZ_FRXN01000005.1"/>
</dbReference>
<dbReference type="EMBL" id="FRXN01000005">
    <property type="protein sequence ID" value="SHO64547.1"/>
    <property type="molecule type" value="Genomic_DNA"/>
</dbReference>
<evidence type="ECO:0000259" key="3">
    <source>
        <dbReference type="PROSITE" id="PS50110"/>
    </source>
</evidence>
<proteinExistence type="predicted"/>
<dbReference type="OrthoDB" id="1524091at2"/>
<evidence type="ECO:0000313" key="4">
    <source>
        <dbReference type="EMBL" id="SHO64547.1"/>
    </source>
</evidence>
<dbReference type="AlphaFoldDB" id="A0A1M7ZI43"/>
<evidence type="ECO:0000256" key="2">
    <source>
        <dbReference type="PROSITE-ProRule" id="PRU00169"/>
    </source>
</evidence>
<dbReference type="PROSITE" id="PS50110">
    <property type="entry name" value="RESPONSE_REGULATORY"/>
    <property type="match status" value="1"/>
</dbReference>
<dbReference type="InterPro" id="IPR001789">
    <property type="entry name" value="Sig_transdc_resp-reg_receiver"/>
</dbReference>
<dbReference type="Proteomes" id="UP000184609">
    <property type="component" value="Unassembled WGS sequence"/>
</dbReference>
<dbReference type="Gene3D" id="3.40.50.2300">
    <property type="match status" value="1"/>
</dbReference>